<feature type="transmembrane region" description="Helical" evidence="2">
    <location>
        <begin position="91"/>
        <end position="112"/>
    </location>
</feature>
<evidence type="ECO:0000256" key="1">
    <source>
        <dbReference type="SAM" id="MobiDB-lite"/>
    </source>
</evidence>
<dbReference type="Proteomes" id="UP000467700">
    <property type="component" value="Unassembled WGS sequence"/>
</dbReference>
<feature type="domain" description="DUF6533" evidence="3">
    <location>
        <begin position="24"/>
        <end position="69"/>
    </location>
</feature>
<evidence type="ECO:0000313" key="5">
    <source>
        <dbReference type="Proteomes" id="UP000467700"/>
    </source>
</evidence>
<dbReference type="InterPro" id="IPR045340">
    <property type="entry name" value="DUF6533"/>
</dbReference>
<proteinExistence type="predicted"/>
<evidence type="ECO:0000313" key="4">
    <source>
        <dbReference type="EMBL" id="CAA7261227.1"/>
    </source>
</evidence>
<feature type="transmembrane region" description="Helical" evidence="2">
    <location>
        <begin position="168"/>
        <end position="191"/>
    </location>
</feature>
<feature type="transmembrane region" description="Helical" evidence="2">
    <location>
        <begin position="124"/>
        <end position="148"/>
    </location>
</feature>
<protein>
    <recommendedName>
        <fullName evidence="3">DUF6533 domain-containing protein</fullName>
    </recommendedName>
</protein>
<name>A0A8S0XNL7_CYCAE</name>
<feature type="transmembrane region" description="Helical" evidence="2">
    <location>
        <begin position="239"/>
        <end position="257"/>
    </location>
</feature>
<dbReference type="Pfam" id="PF20151">
    <property type="entry name" value="DUF6533"/>
    <property type="match status" value="1"/>
</dbReference>
<keyword evidence="2" id="KW-0812">Transmembrane</keyword>
<organism evidence="4 5">
    <name type="scientific">Cyclocybe aegerita</name>
    <name type="common">Black poplar mushroom</name>
    <name type="synonym">Agrocybe aegerita</name>
    <dbReference type="NCBI Taxonomy" id="1973307"/>
    <lineage>
        <taxon>Eukaryota</taxon>
        <taxon>Fungi</taxon>
        <taxon>Dikarya</taxon>
        <taxon>Basidiomycota</taxon>
        <taxon>Agaricomycotina</taxon>
        <taxon>Agaricomycetes</taxon>
        <taxon>Agaricomycetidae</taxon>
        <taxon>Agaricales</taxon>
        <taxon>Agaricineae</taxon>
        <taxon>Bolbitiaceae</taxon>
        <taxon>Cyclocybe</taxon>
    </lineage>
</organism>
<evidence type="ECO:0000259" key="3">
    <source>
        <dbReference type="Pfam" id="PF20151"/>
    </source>
</evidence>
<comment type="caution">
    <text evidence="4">The sequence shown here is derived from an EMBL/GenBank/DDBJ whole genome shotgun (WGS) entry which is preliminary data.</text>
</comment>
<dbReference type="AlphaFoldDB" id="A0A8S0XNL7"/>
<feature type="transmembrane region" description="Helical" evidence="2">
    <location>
        <begin position="212"/>
        <end position="233"/>
    </location>
</feature>
<sequence>MSFPGPAQFETLVSVASHLRDAKCVQLAAFAILIYDHALTFPLEVERIWKQKVTGPALLFLLNRYVTPLQYIVIITAFHLPTWTGKACDDFVMFEGALSAVMSNICEVIMILRVYALYGRSNKILAFLGSLWLLQLVISLKGVSTGVAVQLPPFPPFVGCILTGPNNWFSVVWVGPLVTDTAIFVLMVWRIRRYIRSTESIPLLHIFVRDGLIYFLVIFLMNFMNALLFFLAPEDLKPIGAPFSAMMTAVMISRLVLNLRSAKSAGVDLVPSNMLTRPKESIAFDSAVSRVIGNLGEDFETSKTTSNAHEWRPRPRSSPPV</sequence>
<evidence type="ECO:0000256" key="2">
    <source>
        <dbReference type="SAM" id="Phobius"/>
    </source>
</evidence>
<keyword evidence="2" id="KW-1133">Transmembrane helix</keyword>
<dbReference type="OrthoDB" id="3242376at2759"/>
<accession>A0A8S0XNL7</accession>
<reference evidence="4 5" key="1">
    <citation type="submission" date="2020-01" db="EMBL/GenBank/DDBJ databases">
        <authorList>
            <person name="Gupta K D."/>
        </authorList>
    </citation>
    <scope>NUCLEOTIDE SEQUENCE [LARGE SCALE GENOMIC DNA]</scope>
</reference>
<dbReference type="EMBL" id="CACVBS010000032">
    <property type="protein sequence ID" value="CAA7261227.1"/>
    <property type="molecule type" value="Genomic_DNA"/>
</dbReference>
<keyword evidence="5" id="KW-1185">Reference proteome</keyword>
<feature type="transmembrane region" description="Helical" evidence="2">
    <location>
        <begin position="57"/>
        <end position="79"/>
    </location>
</feature>
<gene>
    <name evidence="4" type="ORF">AAE3_LOCUS3432</name>
</gene>
<keyword evidence="2" id="KW-0472">Membrane</keyword>
<feature type="region of interest" description="Disordered" evidence="1">
    <location>
        <begin position="300"/>
        <end position="321"/>
    </location>
</feature>